<dbReference type="STRING" id="36842.SAMN02194393_01317"/>
<gene>
    <name evidence="13" type="ORF">SAMN02194393_01317</name>
</gene>
<feature type="binding site" evidence="11">
    <location>
        <begin position="116"/>
        <end position="119"/>
    </location>
    <ligand>
        <name>NAD(+)</name>
        <dbReference type="ChEBI" id="CHEBI:57540"/>
    </ligand>
</feature>
<evidence type="ECO:0000259" key="12">
    <source>
        <dbReference type="Pfam" id="PF00465"/>
    </source>
</evidence>
<feature type="binding site" evidence="9">
    <location>
        <position position="171"/>
    </location>
    <ligand>
        <name>glycerol</name>
        <dbReference type="ChEBI" id="CHEBI:17754"/>
    </ligand>
</feature>
<evidence type="ECO:0000256" key="8">
    <source>
        <dbReference type="ARBA" id="ARBA00049006"/>
    </source>
</evidence>
<dbReference type="AlphaFoldDB" id="A0A1T5JT35"/>
<feature type="binding site" evidence="9">
    <location>
        <position position="271"/>
    </location>
    <ligand>
        <name>glycerol</name>
        <dbReference type="ChEBI" id="CHEBI:17754"/>
    </ligand>
</feature>
<dbReference type="PANTHER" id="PTHR43616:SF5">
    <property type="entry name" value="GLYCEROL DEHYDROGENASE 1"/>
    <property type="match status" value="1"/>
</dbReference>
<keyword evidence="4 11" id="KW-0520">NAD</keyword>
<dbReference type="PROSITE" id="PS00060">
    <property type="entry name" value="ADH_IRON_2"/>
    <property type="match status" value="1"/>
</dbReference>
<dbReference type="PANTHER" id="PTHR43616">
    <property type="entry name" value="GLYCEROL DEHYDROGENASE"/>
    <property type="match status" value="1"/>
</dbReference>
<dbReference type="GO" id="GO:0008888">
    <property type="term" value="F:glycerol dehydrogenase (NAD+) activity"/>
    <property type="evidence" value="ECO:0007669"/>
    <property type="project" value="UniProtKB-EC"/>
</dbReference>
<dbReference type="PIRSF" id="PIRSF000112">
    <property type="entry name" value="Glycerol_dehydrogenase"/>
    <property type="match status" value="1"/>
</dbReference>
<comment type="cofactor">
    <cofactor evidence="9">
        <name>Zn(2+)</name>
        <dbReference type="ChEBI" id="CHEBI:29105"/>
    </cofactor>
    <text evidence="9">Binds 1 zinc ion per subunit.</text>
</comment>
<dbReference type="Proteomes" id="UP000190285">
    <property type="component" value="Unassembled WGS sequence"/>
</dbReference>
<feature type="binding site" evidence="11">
    <location>
        <position position="127"/>
    </location>
    <ligand>
        <name>NAD(+)</name>
        <dbReference type="ChEBI" id="CHEBI:57540"/>
    </ligand>
</feature>
<dbReference type="InterPro" id="IPR018211">
    <property type="entry name" value="ADH_Fe_CS"/>
</dbReference>
<dbReference type="SUPFAM" id="SSF56796">
    <property type="entry name" value="Dehydroquinate synthase-like"/>
    <property type="match status" value="1"/>
</dbReference>
<dbReference type="NCBIfam" id="NF006941">
    <property type="entry name" value="PRK09423.1"/>
    <property type="match status" value="1"/>
</dbReference>
<evidence type="ECO:0000256" key="10">
    <source>
        <dbReference type="PIRSR" id="PIRSR000112-2"/>
    </source>
</evidence>
<evidence type="ECO:0000256" key="7">
    <source>
        <dbReference type="ARBA" id="ARBA00040132"/>
    </source>
</evidence>
<protein>
    <recommendedName>
        <fullName evidence="7">Glycerol dehydrogenase</fullName>
        <ecNumber evidence="6">1.1.1.6</ecNumber>
    </recommendedName>
</protein>
<organism evidence="13 14">
    <name type="scientific">Maledivibacter halophilus</name>
    <dbReference type="NCBI Taxonomy" id="36842"/>
    <lineage>
        <taxon>Bacteria</taxon>
        <taxon>Bacillati</taxon>
        <taxon>Bacillota</taxon>
        <taxon>Clostridia</taxon>
        <taxon>Peptostreptococcales</taxon>
        <taxon>Caminicellaceae</taxon>
        <taxon>Maledivibacter</taxon>
    </lineage>
</organism>
<evidence type="ECO:0000256" key="4">
    <source>
        <dbReference type="ARBA" id="ARBA00023027"/>
    </source>
</evidence>
<feature type="binding site" evidence="9">
    <location>
        <position position="254"/>
    </location>
    <ligand>
        <name>glycerol</name>
        <dbReference type="ChEBI" id="CHEBI:17754"/>
    </ligand>
</feature>
<feature type="binding site" evidence="11">
    <location>
        <position position="125"/>
    </location>
    <ligand>
        <name>NAD(+)</name>
        <dbReference type="ChEBI" id="CHEBI:57540"/>
    </ligand>
</feature>
<reference evidence="13 14" key="1">
    <citation type="submission" date="2017-02" db="EMBL/GenBank/DDBJ databases">
        <authorList>
            <person name="Peterson S.W."/>
        </authorList>
    </citation>
    <scope>NUCLEOTIDE SEQUENCE [LARGE SCALE GENOMIC DNA]</scope>
    <source>
        <strain evidence="13 14">M1</strain>
    </source>
</reference>
<evidence type="ECO:0000256" key="9">
    <source>
        <dbReference type="PIRSR" id="PIRSR000112-1"/>
    </source>
</evidence>
<dbReference type="Pfam" id="PF00465">
    <property type="entry name" value="Fe-ADH"/>
    <property type="match status" value="1"/>
</dbReference>
<keyword evidence="2 9" id="KW-0479">Metal-binding</keyword>
<evidence type="ECO:0000256" key="3">
    <source>
        <dbReference type="ARBA" id="ARBA00023002"/>
    </source>
</evidence>
<evidence type="ECO:0000313" key="13">
    <source>
        <dbReference type="EMBL" id="SKC54597.1"/>
    </source>
</evidence>
<dbReference type="EMBL" id="FUZT01000003">
    <property type="protein sequence ID" value="SKC54597.1"/>
    <property type="molecule type" value="Genomic_DNA"/>
</dbReference>
<evidence type="ECO:0000256" key="6">
    <source>
        <dbReference type="ARBA" id="ARBA00039147"/>
    </source>
</evidence>
<dbReference type="Gene3D" id="1.20.1090.10">
    <property type="entry name" value="Dehydroquinate synthase-like - alpha domain"/>
    <property type="match status" value="1"/>
</dbReference>
<sequence length="363" mass="39389">MGKIISSPGKYIQGSGELKNLYNHTINLGTTFMVLATEGGMKRTKHIVEKSFEGKDKKLVFEIFNKECSKEEINRLIEISKKNNCDAVIGIGGGKLLDTAKAVSYYEKIPVIIIPTIASTDAPCSALSVLYTPEGVFDEYLVLPENPNLVLMDTDIIAKAPVRLFVSGMGDALATYFEARACNISNAKNMAGLLPAKSAYALAQLCYKTLLEDGLKAKLAVENKVVTPAVENIIEANTYLSGIGFESGGLAGAHAIHNGFTVLSECHHLYHGEKVAFGTLVQLAMENAPIEEIEEFILFCINIGLPVTLEEMGIKEIKSEEIMEVAKASCAEGETIYNMPFEVTPQSVYAAIMTADALGRQYI</sequence>
<dbReference type="InterPro" id="IPR001670">
    <property type="entry name" value="ADH_Fe/GldA"/>
</dbReference>
<evidence type="ECO:0000256" key="11">
    <source>
        <dbReference type="PIRSR" id="PIRSR000112-3"/>
    </source>
</evidence>
<evidence type="ECO:0000256" key="5">
    <source>
        <dbReference type="ARBA" id="ARBA00037918"/>
    </source>
</evidence>
<dbReference type="PROSITE" id="PS00913">
    <property type="entry name" value="ADH_IRON_1"/>
    <property type="match status" value="1"/>
</dbReference>
<evidence type="ECO:0000256" key="1">
    <source>
        <dbReference type="ARBA" id="ARBA00007358"/>
    </source>
</evidence>
<dbReference type="InterPro" id="IPR016205">
    <property type="entry name" value="Glycerol_DH"/>
</dbReference>
<comment type="pathway">
    <text evidence="5">Polyol metabolism; glycerol fermentation; glycerone phosphate from glycerol (oxidative route): step 1/2.</text>
</comment>
<dbReference type="Gene3D" id="3.40.50.1970">
    <property type="match status" value="1"/>
</dbReference>
<dbReference type="RefSeq" id="WP_079490297.1">
    <property type="nucleotide sequence ID" value="NZ_FUZT01000003.1"/>
</dbReference>
<dbReference type="OrthoDB" id="5198708at2"/>
<dbReference type="CDD" id="cd08170">
    <property type="entry name" value="GlyDH"/>
    <property type="match status" value="1"/>
</dbReference>
<dbReference type="GO" id="GO:0046872">
    <property type="term" value="F:metal ion binding"/>
    <property type="evidence" value="ECO:0007669"/>
    <property type="project" value="UniProtKB-KW"/>
</dbReference>
<feature type="domain" description="Alcohol dehydrogenase iron-type/glycerol dehydrogenase GldA" evidence="12">
    <location>
        <begin position="8"/>
        <end position="154"/>
    </location>
</feature>
<keyword evidence="3" id="KW-0560">Oxidoreductase</keyword>
<feature type="binding site" evidence="11">
    <location>
        <begin position="94"/>
        <end position="98"/>
    </location>
    <ligand>
        <name>NAD(+)</name>
        <dbReference type="ChEBI" id="CHEBI:57540"/>
    </ligand>
</feature>
<name>A0A1T5JT35_9FIRM</name>
<evidence type="ECO:0000256" key="2">
    <source>
        <dbReference type="ARBA" id="ARBA00022723"/>
    </source>
</evidence>
<accession>A0A1T5JT35</accession>
<dbReference type="GO" id="GO:0005829">
    <property type="term" value="C:cytosol"/>
    <property type="evidence" value="ECO:0007669"/>
    <property type="project" value="TreeGrafter"/>
</dbReference>
<keyword evidence="9" id="KW-0862">Zinc</keyword>
<comment type="catalytic activity">
    <reaction evidence="8">
        <text>glycerol + NAD(+) = dihydroxyacetone + NADH + H(+)</text>
        <dbReference type="Rhea" id="RHEA:13769"/>
        <dbReference type="ChEBI" id="CHEBI:15378"/>
        <dbReference type="ChEBI" id="CHEBI:16016"/>
        <dbReference type="ChEBI" id="CHEBI:17754"/>
        <dbReference type="ChEBI" id="CHEBI:57540"/>
        <dbReference type="ChEBI" id="CHEBI:57945"/>
        <dbReference type="EC" id="1.1.1.6"/>
    </reaction>
</comment>
<feature type="binding site" evidence="11">
    <location>
        <position position="131"/>
    </location>
    <ligand>
        <name>NAD(+)</name>
        <dbReference type="ChEBI" id="CHEBI:57540"/>
    </ligand>
</feature>
<dbReference type="EC" id="1.1.1.6" evidence="6"/>
<proteinExistence type="inferred from homology"/>
<feature type="binding site" evidence="10">
    <location>
        <position position="121"/>
    </location>
    <ligand>
        <name>glycerol</name>
        <dbReference type="ChEBI" id="CHEBI:17754"/>
    </ligand>
</feature>
<comment type="similarity">
    <text evidence="1">Belongs to the iron-containing alcohol dehydrogenase family.</text>
</comment>
<keyword evidence="14" id="KW-1185">Reference proteome</keyword>
<evidence type="ECO:0000313" key="14">
    <source>
        <dbReference type="Proteomes" id="UP000190285"/>
    </source>
</evidence>